<protein>
    <submittedName>
        <fullName evidence="1">Uncharacterized protein</fullName>
    </submittedName>
</protein>
<proteinExistence type="predicted"/>
<dbReference type="EMBL" id="JABVEC010000027">
    <property type="protein sequence ID" value="MBC6469444.1"/>
    <property type="molecule type" value="Genomic_DNA"/>
</dbReference>
<dbReference type="RefSeq" id="WP_187246493.1">
    <property type="nucleotide sequence ID" value="NZ_BAAAOK010000011.1"/>
</dbReference>
<reference evidence="1 2" key="1">
    <citation type="submission" date="2020-06" db="EMBL/GenBank/DDBJ databases">
        <title>Actinomadura xiongansis sp. nov., isolated from soil of Baiyangdian.</title>
        <authorList>
            <person name="Zhang X."/>
        </authorList>
    </citation>
    <scope>NUCLEOTIDE SEQUENCE [LARGE SCALE GENOMIC DNA]</scope>
    <source>
        <strain evidence="1 2">HBUM206468</strain>
    </source>
</reference>
<evidence type="ECO:0000313" key="1">
    <source>
        <dbReference type="EMBL" id="MBC6469444.1"/>
    </source>
</evidence>
<evidence type="ECO:0000313" key="2">
    <source>
        <dbReference type="Proteomes" id="UP000805614"/>
    </source>
</evidence>
<dbReference type="InterPro" id="IPR047681">
    <property type="entry name" value="PPA1309-like"/>
</dbReference>
<sequence length="180" mass="19241">MTHLEEVVLDLERHSAEVGWDAPPRLYALVETAELRAGEPELANQLDLPADVDTIAALEQPPLPDDKAIEDVLAAIAWPDGVTGCALVVERIVLPPDAEDDLPETDAEMLSYASGHPARDDVRVVVGVLRDGSRHSALRSRKHDADDEVLSGPDLVPALADALAATLEPDEPGDETDPAQ</sequence>
<organism evidence="1 2">
    <name type="scientific">Actinomadura alba</name>
    <dbReference type="NCBI Taxonomy" id="406431"/>
    <lineage>
        <taxon>Bacteria</taxon>
        <taxon>Bacillati</taxon>
        <taxon>Actinomycetota</taxon>
        <taxon>Actinomycetes</taxon>
        <taxon>Streptosporangiales</taxon>
        <taxon>Thermomonosporaceae</taxon>
        <taxon>Actinomadura</taxon>
    </lineage>
</organism>
<gene>
    <name evidence="1" type="ORF">HKK74_28715</name>
</gene>
<dbReference type="NCBIfam" id="NF040618">
    <property type="entry name" value="PPA1309_fam"/>
    <property type="match status" value="1"/>
</dbReference>
<dbReference type="Proteomes" id="UP000805614">
    <property type="component" value="Unassembled WGS sequence"/>
</dbReference>
<keyword evidence="2" id="KW-1185">Reference proteome</keyword>
<accession>A0ABR7LX55</accession>
<name>A0ABR7LX55_9ACTN</name>
<comment type="caution">
    <text evidence="1">The sequence shown here is derived from an EMBL/GenBank/DDBJ whole genome shotgun (WGS) entry which is preliminary data.</text>
</comment>